<evidence type="ECO:0000313" key="1">
    <source>
        <dbReference type="EMBL" id="MBF4986466.1"/>
    </source>
</evidence>
<feature type="non-terminal residue" evidence="1">
    <location>
        <position position="1"/>
    </location>
</feature>
<dbReference type="SUPFAM" id="SSF53955">
    <property type="entry name" value="Lysozyme-like"/>
    <property type="match status" value="1"/>
</dbReference>
<reference evidence="1 2" key="1">
    <citation type="submission" date="2020-11" db="EMBL/GenBank/DDBJ databases">
        <title>P. mediterranea TC4 genome.</title>
        <authorList>
            <person name="Molmeret M."/>
        </authorList>
    </citation>
    <scope>NUCLEOTIDE SEQUENCE [LARGE SCALE GENOMIC DNA]</scope>
    <source>
        <strain evidence="1 2">TC4</strain>
    </source>
</reference>
<feature type="non-terminal residue" evidence="1">
    <location>
        <position position="168"/>
    </location>
</feature>
<dbReference type="Proteomes" id="UP001194729">
    <property type="component" value="Unassembled WGS sequence"/>
</dbReference>
<dbReference type="EMBL" id="JADKYU010001227">
    <property type="protein sequence ID" value="MBF4986466.1"/>
    <property type="molecule type" value="Genomic_DNA"/>
</dbReference>
<gene>
    <name evidence="1" type="ORF">FNJ87_19865</name>
</gene>
<protein>
    <submittedName>
        <fullName evidence="1">Lytic transglycosylase</fullName>
    </submittedName>
</protein>
<comment type="caution">
    <text evidence="1">The sequence shown here is derived from an EMBL/GenBank/DDBJ whole genome shotgun (WGS) entry which is preliminary data.</text>
</comment>
<organism evidence="1 2">
    <name type="scientific">Nonlabens mediterrranea</name>
    <dbReference type="NCBI Taxonomy" id="1419947"/>
    <lineage>
        <taxon>Bacteria</taxon>
        <taxon>Pseudomonadati</taxon>
        <taxon>Bacteroidota</taxon>
        <taxon>Flavobacteriia</taxon>
        <taxon>Flavobacteriales</taxon>
        <taxon>Flavobacteriaceae</taxon>
        <taxon>Nonlabens</taxon>
    </lineage>
</organism>
<dbReference type="InterPro" id="IPR023346">
    <property type="entry name" value="Lysozyme-like_dom_sf"/>
</dbReference>
<evidence type="ECO:0000313" key="2">
    <source>
        <dbReference type="Proteomes" id="UP001194729"/>
    </source>
</evidence>
<name>A0ABS0AAW8_9FLAO</name>
<keyword evidence="2" id="KW-1185">Reference proteome</keyword>
<sequence>QQEQQALSVSDTIKPVTEIVIDSTAIVSIPVLTVTDAGINEYPEVDEFDEKLLKELYNNDMYDYMYDEVIQMDYSEAVMKSLPTDTLKARLKRINESTPFQIDYNPVLEQLINKKLSHQRIYMERLMTLSDYYFPLFEEMLDKYDIPLEMKYLAVVESALDPRAKSRV</sequence>
<proteinExistence type="predicted"/>
<accession>A0ABS0AAW8</accession>